<dbReference type="SUPFAM" id="SSF46689">
    <property type="entry name" value="Homeodomain-like"/>
    <property type="match status" value="1"/>
</dbReference>
<dbReference type="EMBL" id="JAWMAJ010000204">
    <property type="protein sequence ID" value="MDV7222058.1"/>
    <property type="molecule type" value="Genomic_DNA"/>
</dbReference>
<protein>
    <submittedName>
        <fullName evidence="6">TetR/AcrR family transcriptional regulator</fullName>
    </submittedName>
</protein>
<keyword evidence="3" id="KW-0804">Transcription</keyword>
<proteinExistence type="predicted"/>
<comment type="caution">
    <text evidence="6">The sequence shown here is derived from an EMBL/GenBank/DDBJ whole genome shotgun (WGS) entry which is preliminary data.</text>
</comment>
<feature type="domain" description="HTH tetR-type" evidence="5">
    <location>
        <begin position="19"/>
        <end position="79"/>
    </location>
</feature>
<feature type="DNA-binding region" description="H-T-H motif" evidence="4">
    <location>
        <begin position="42"/>
        <end position="61"/>
    </location>
</feature>
<evidence type="ECO:0000313" key="6">
    <source>
        <dbReference type="EMBL" id="MDV7222058.1"/>
    </source>
</evidence>
<gene>
    <name evidence="6" type="ORF">R5A26_39615</name>
</gene>
<dbReference type="Gene3D" id="1.10.357.10">
    <property type="entry name" value="Tetracycline Repressor, domain 2"/>
    <property type="match status" value="1"/>
</dbReference>
<evidence type="ECO:0000256" key="2">
    <source>
        <dbReference type="ARBA" id="ARBA00023125"/>
    </source>
</evidence>
<keyword evidence="7" id="KW-1185">Reference proteome</keyword>
<sequence>MTAFSGRTGRPPLTEARKTEIRLEIARAAVELFVAQGVTATTGEQIGQAVGVSARTVWRYFPSKESCVRPLFSAGIDVIAARLREWPPGQALEELFDPALATGVLAATGPDGATGTALVRLTRTEPGLRAIWLQTYDEAEPAFAQALAHRAGLPADDLRPMIQAAMLNAALRAAVERFAWRHASEGVTDEAPGAVTDVAPGAALAAAEVAEALRSALVVAAGGVS</sequence>
<evidence type="ECO:0000256" key="3">
    <source>
        <dbReference type="ARBA" id="ARBA00023163"/>
    </source>
</evidence>
<dbReference type="PANTHER" id="PTHR30055:SF238">
    <property type="entry name" value="MYCOFACTOCIN BIOSYNTHESIS TRANSCRIPTIONAL REGULATOR MFTR-RELATED"/>
    <property type="match status" value="1"/>
</dbReference>
<dbReference type="InterPro" id="IPR009057">
    <property type="entry name" value="Homeodomain-like_sf"/>
</dbReference>
<dbReference type="PANTHER" id="PTHR30055">
    <property type="entry name" value="HTH-TYPE TRANSCRIPTIONAL REGULATOR RUTR"/>
    <property type="match status" value="1"/>
</dbReference>
<dbReference type="InterPro" id="IPR050109">
    <property type="entry name" value="HTH-type_TetR-like_transc_reg"/>
</dbReference>
<dbReference type="Proteomes" id="UP001187346">
    <property type="component" value="Unassembled WGS sequence"/>
</dbReference>
<evidence type="ECO:0000256" key="1">
    <source>
        <dbReference type="ARBA" id="ARBA00023015"/>
    </source>
</evidence>
<name>A0ABU4FN91_9ACTN</name>
<organism evidence="6 7">
    <name type="scientific">Streptomyces prunicolor</name>
    <dbReference type="NCBI Taxonomy" id="67348"/>
    <lineage>
        <taxon>Bacteria</taxon>
        <taxon>Bacillati</taxon>
        <taxon>Actinomycetota</taxon>
        <taxon>Actinomycetes</taxon>
        <taxon>Kitasatosporales</taxon>
        <taxon>Streptomycetaceae</taxon>
        <taxon>Streptomyces</taxon>
    </lineage>
</organism>
<dbReference type="RefSeq" id="WP_317775045.1">
    <property type="nucleotide sequence ID" value="NZ_JAWMAJ010000204.1"/>
</dbReference>
<dbReference type="Pfam" id="PF00440">
    <property type="entry name" value="TetR_N"/>
    <property type="match status" value="1"/>
</dbReference>
<dbReference type="InterPro" id="IPR041347">
    <property type="entry name" value="MftR_C"/>
</dbReference>
<evidence type="ECO:0000259" key="5">
    <source>
        <dbReference type="PROSITE" id="PS50977"/>
    </source>
</evidence>
<evidence type="ECO:0000313" key="7">
    <source>
        <dbReference type="Proteomes" id="UP001187346"/>
    </source>
</evidence>
<evidence type="ECO:0000256" key="4">
    <source>
        <dbReference type="PROSITE-ProRule" id="PRU00335"/>
    </source>
</evidence>
<dbReference type="Pfam" id="PF17754">
    <property type="entry name" value="TetR_C_14"/>
    <property type="match status" value="1"/>
</dbReference>
<accession>A0ABU4FN91</accession>
<keyword evidence="1" id="KW-0805">Transcription regulation</keyword>
<reference evidence="6 7" key="1">
    <citation type="submission" date="2023-10" db="EMBL/GenBank/DDBJ databases">
        <title>Characterization of rhizosphere-enriched actinobacteria from wheat plants lab-grown on chernevaya soil.</title>
        <authorList>
            <person name="Tikhonova E.N."/>
            <person name="Konopkin A."/>
            <person name="Kravchenko I.K."/>
        </authorList>
    </citation>
    <scope>NUCLEOTIDE SEQUENCE [LARGE SCALE GENOMIC DNA]</scope>
    <source>
        <strain evidence="6 7">RR29</strain>
    </source>
</reference>
<dbReference type="InterPro" id="IPR001647">
    <property type="entry name" value="HTH_TetR"/>
</dbReference>
<keyword evidence="2 4" id="KW-0238">DNA-binding</keyword>
<dbReference type="PROSITE" id="PS50977">
    <property type="entry name" value="HTH_TETR_2"/>
    <property type="match status" value="1"/>
</dbReference>
<dbReference type="PRINTS" id="PR00455">
    <property type="entry name" value="HTHTETR"/>
</dbReference>